<feature type="transmembrane region" description="Helical" evidence="1">
    <location>
        <begin position="17"/>
        <end position="37"/>
    </location>
</feature>
<keyword evidence="1" id="KW-0472">Membrane</keyword>
<dbReference type="CDD" id="cd06225">
    <property type="entry name" value="HAMP"/>
    <property type="match status" value="1"/>
</dbReference>
<dbReference type="RefSeq" id="WP_055656048.1">
    <property type="nucleotide sequence ID" value="NZ_CABIXC010000006.1"/>
</dbReference>
<evidence type="ECO:0000259" key="3">
    <source>
        <dbReference type="Pfam" id="PF06580"/>
    </source>
</evidence>
<keyword evidence="1" id="KW-0812">Transmembrane</keyword>
<proteinExistence type="predicted"/>
<dbReference type="GO" id="GO:0016020">
    <property type="term" value="C:membrane"/>
    <property type="evidence" value="ECO:0007669"/>
    <property type="project" value="InterPro"/>
</dbReference>
<evidence type="ECO:0000256" key="1">
    <source>
        <dbReference type="SAM" id="Phobius"/>
    </source>
</evidence>
<feature type="transmembrane region" description="Helical" evidence="1">
    <location>
        <begin position="292"/>
        <end position="317"/>
    </location>
</feature>
<dbReference type="AlphaFoldDB" id="A0A174F878"/>
<dbReference type="GO" id="GO:0000155">
    <property type="term" value="F:phosphorelay sensor kinase activity"/>
    <property type="evidence" value="ECO:0007669"/>
    <property type="project" value="InterPro"/>
</dbReference>
<evidence type="ECO:0000313" key="4">
    <source>
        <dbReference type="EMBL" id="CUO44530.1"/>
    </source>
</evidence>
<dbReference type="InterPro" id="IPR003594">
    <property type="entry name" value="HATPase_dom"/>
</dbReference>
<dbReference type="InterPro" id="IPR036890">
    <property type="entry name" value="HATPase_C_sf"/>
</dbReference>
<organism evidence="4 5">
    <name type="scientific">Hungatella hathewayi</name>
    <dbReference type="NCBI Taxonomy" id="154046"/>
    <lineage>
        <taxon>Bacteria</taxon>
        <taxon>Bacillati</taxon>
        <taxon>Bacillota</taxon>
        <taxon>Clostridia</taxon>
        <taxon>Lachnospirales</taxon>
        <taxon>Lachnospiraceae</taxon>
        <taxon>Hungatella</taxon>
    </lineage>
</organism>
<feature type="domain" description="Signal transduction histidine kinase internal region" evidence="3">
    <location>
        <begin position="379"/>
        <end position="458"/>
    </location>
</feature>
<feature type="domain" description="Histidine kinase/HSP90-like ATPase" evidence="2">
    <location>
        <begin position="477"/>
        <end position="555"/>
    </location>
</feature>
<dbReference type="SUPFAM" id="SSF55874">
    <property type="entry name" value="ATPase domain of HSP90 chaperone/DNA topoisomerase II/histidine kinase"/>
    <property type="match status" value="1"/>
</dbReference>
<dbReference type="PANTHER" id="PTHR34220:SF7">
    <property type="entry name" value="SENSOR HISTIDINE KINASE YPDA"/>
    <property type="match status" value="1"/>
</dbReference>
<keyword evidence="4" id="KW-0418">Kinase</keyword>
<dbReference type="EMBL" id="CYZE01000006">
    <property type="protein sequence ID" value="CUO44530.1"/>
    <property type="molecule type" value="Genomic_DNA"/>
</dbReference>
<sequence>MSGQILQKLSIKKKIQLIILFGILIVSLTAFICIHFISQSYEKLLYQSVSNSLSYSAGNISDKIDNIDLLSGLILSDQAIQDYLVNIETTDSPSELDSSCSQLYRSLINYLFSFDNSNIANISIQITPELSVSTSSYKQQKLPEAVTNALVTQALEADGVNLWVTDYCDEYGFFLVRELKQTYALKLDTLGVLMINVDSNKMVEDAISYNSANDNLYLLLDENHTIYQSPQLLKADKERLRNLPSGYQILSLNKQTMFAVRDTIIDLGWDYISLVPYNSIIDTARFTKSICLIVIILCLILTFFISTGLLTTLTYHIDLLIRRMKRFEDGSYEADPHRTEYQRREDEIGMLHQSFDSMAKKIDTLINENYKNEILKRDAQIKAMENQINPHFLYNTLDAINWRSIAIGAEDITKITLSLGSLLRITLQNSEDSYTIAKEVKVLENYITIQKLRYGERLDYHLTIPDEYMACEIPKLTLQPLLENAVHYGLEENSEICHIVITARRDQKDLLIEVKNNGSAFEEDLLEKIESGKLQPKGHGIGLVNISRRLELTYGPAYHLKLYNDIDLTIGEEYAIAQVRLPLSRIQKGEFANAEVTDCGR</sequence>
<evidence type="ECO:0000313" key="5">
    <source>
        <dbReference type="Proteomes" id="UP000095651"/>
    </source>
</evidence>
<name>A0A174F878_9FIRM</name>
<reference evidence="4 5" key="1">
    <citation type="submission" date="2015-09" db="EMBL/GenBank/DDBJ databases">
        <authorList>
            <consortium name="Pathogen Informatics"/>
        </authorList>
    </citation>
    <scope>NUCLEOTIDE SEQUENCE [LARGE SCALE GENOMIC DNA]</scope>
    <source>
        <strain evidence="4 5">2789STDY5608850</strain>
    </source>
</reference>
<keyword evidence="4" id="KW-0808">Transferase</keyword>
<protein>
    <submittedName>
        <fullName evidence="4">Integral membrane sensor signal transduction histidine kinase</fullName>
    </submittedName>
</protein>
<dbReference type="PANTHER" id="PTHR34220">
    <property type="entry name" value="SENSOR HISTIDINE KINASE YPDA"/>
    <property type="match status" value="1"/>
</dbReference>
<keyword evidence="1" id="KW-1133">Transmembrane helix</keyword>
<dbReference type="InterPro" id="IPR050640">
    <property type="entry name" value="Bact_2-comp_sensor_kinase"/>
</dbReference>
<accession>A0A174F878</accession>
<gene>
    <name evidence="4" type="primary">ypdA_21</name>
    <name evidence="4" type="ORF">ERS852407_02849</name>
</gene>
<dbReference type="Proteomes" id="UP000095651">
    <property type="component" value="Unassembled WGS sequence"/>
</dbReference>
<dbReference type="Pfam" id="PF06580">
    <property type="entry name" value="His_kinase"/>
    <property type="match status" value="1"/>
</dbReference>
<dbReference type="Gene3D" id="3.30.565.10">
    <property type="entry name" value="Histidine kinase-like ATPase, C-terminal domain"/>
    <property type="match status" value="1"/>
</dbReference>
<dbReference type="Pfam" id="PF02518">
    <property type="entry name" value="HATPase_c"/>
    <property type="match status" value="1"/>
</dbReference>
<dbReference type="InterPro" id="IPR010559">
    <property type="entry name" value="Sig_transdc_His_kin_internal"/>
</dbReference>
<evidence type="ECO:0000259" key="2">
    <source>
        <dbReference type="Pfam" id="PF02518"/>
    </source>
</evidence>
<dbReference type="Gene3D" id="6.10.340.10">
    <property type="match status" value="1"/>
</dbReference>